<dbReference type="Pfam" id="PF01419">
    <property type="entry name" value="Jacalin"/>
    <property type="match status" value="2"/>
</dbReference>
<dbReference type="SUPFAM" id="SSF51101">
    <property type="entry name" value="Mannose-binding lectins"/>
    <property type="match status" value="2"/>
</dbReference>
<sequence>MTIIVNSISPKYGGYGGNNYNDYNDIITAYGGSTNIKSISIKRIEIQVGSVVNSLQFTYNIVTMDGASHDYQGNKCGGDGGKNQELILAGDEQLTRISGRYGDYGGVKTVRYLEFQTSQITHQFGGVGSTKDTPFTLPVGVIYGSSGRHLESIGSVNITEAMQPTVTTTMTSVMPIIIKSISPKYGGNRGIDFNDFNDIITTYGSNNNIKSISIKRIEIRFWSLVDSLQFTYNIVTLDGASHDYEGNKYGGNGGKKQELVLAIDEQLTRISGRYGDSGGVTTIKYLEFQTSQSTHHFGGIGDTEDIAFNLPVGIIYGSSGQYLESIGSIEIV</sequence>
<dbReference type="PROSITE" id="PS51752">
    <property type="entry name" value="JACALIN_LECTIN"/>
    <property type="match status" value="2"/>
</dbReference>
<gene>
    <name evidence="2" type="ORF">C1645_380241</name>
</gene>
<dbReference type="EMBL" id="QKYT01000438">
    <property type="protein sequence ID" value="RIA85227.1"/>
    <property type="molecule type" value="Genomic_DNA"/>
</dbReference>
<dbReference type="InterPro" id="IPR036404">
    <property type="entry name" value="Jacalin-like_lectin_dom_sf"/>
</dbReference>
<evidence type="ECO:0000259" key="1">
    <source>
        <dbReference type="PROSITE" id="PS51752"/>
    </source>
</evidence>
<dbReference type="Proteomes" id="UP000265703">
    <property type="component" value="Unassembled WGS sequence"/>
</dbReference>
<dbReference type="PANTHER" id="PTHR46506">
    <property type="entry name" value="OS05G0143600 PROTEIN"/>
    <property type="match status" value="1"/>
</dbReference>
<dbReference type="OrthoDB" id="2448640at2759"/>
<comment type="caution">
    <text evidence="2">The sequence shown here is derived from an EMBL/GenBank/DDBJ whole genome shotgun (WGS) entry which is preliminary data.</text>
</comment>
<proteinExistence type="predicted"/>
<evidence type="ECO:0000313" key="3">
    <source>
        <dbReference type="Proteomes" id="UP000265703"/>
    </source>
</evidence>
<dbReference type="SMART" id="SM00915">
    <property type="entry name" value="Jacalin"/>
    <property type="match status" value="2"/>
</dbReference>
<keyword evidence="3" id="KW-1185">Reference proteome</keyword>
<keyword evidence="2" id="KW-0430">Lectin</keyword>
<feature type="domain" description="Jacalin-type lectin" evidence="1">
    <location>
        <begin position="9"/>
        <end position="162"/>
    </location>
</feature>
<evidence type="ECO:0000313" key="2">
    <source>
        <dbReference type="EMBL" id="RIA85227.1"/>
    </source>
</evidence>
<dbReference type="AlphaFoldDB" id="A0A397SMP2"/>
<organism evidence="2 3">
    <name type="scientific">Glomus cerebriforme</name>
    <dbReference type="NCBI Taxonomy" id="658196"/>
    <lineage>
        <taxon>Eukaryota</taxon>
        <taxon>Fungi</taxon>
        <taxon>Fungi incertae sedis</taxon>
        <taxon>Mucoromycota</taxon>
        <taxon>Glomeromycotina</taxon>
        <taxon>Glomeromycetes</taxon>
        <taxon>Glomerales</taxon>
        <taxon>Glomeraceae</taxon>
        <taxon>Glomus</taxon>
    </lineage>
</organism>
<dbReference type="Gene3D" id="2.100.10.30">
    <property type="entry name" value="Jacalin-like lectin domain"/>
    <property type="match status" value="2"/>
</dbReference>
<reference evidence="2 3" key="1">
    <citation type="submission" date="2018-06" db="EMBL/GenBank/DDBJ databases">
        <title>Comparative genomics reveals the genomic features of Rhizophagus irregularis, R. cerebriforme, R. diaphanum and Gigaspora rosea, and their symbiotic lifestyle signature.</title>
        <authorList>
            <person name="Morin E."/>
            <person name="San Clemente H."/>
            <person name="Chen E.C.H."/>
            <person name="De La Providencia I."/>
            <person name="Hainaut M."/>
            <person name="Kuo A."/>
            <person name="Kohler A."/>
            <person name="Murat C."/>
            <person name="Tang N."/>
            <person name="Roy S."/>
            <person name="Loubradou J."/>
            <person name="Henrissat B."/>
            <person name="Grigoriev I.V."/>
            <person name="Corradi N."/>
            <person name="Roux C."/>
            <person name="Martin F.M."/>
        </authorList>
    </citation>
    <scope>NUCLEOTIDE SEQUENCE [LARGE SCALE GENOMIC DNA]</scope>
    <source>
        <strain evidence="2 3">DAOM 227022</strain>
    </source>
</reference>
<accession>A0A397SMP2</accession>
<name>A0A397SMP2_9GLOM</name>
<dbReference type="InterPro" id="IPR001229">
    <property type="entry name" value="Jacalin-like_lectin_dom"/>
</dbReference>
<protein>
    <submittedName>
        <fullName evidence="2">Jacalin-like lectin domain-containing protein</fullName>
    </submittedName>
</protein>
<dbReference type="GO" id="GO:0030246">
    <property type="term" value="F:carbohydrate binding"/>
    <property type="evidence" value="ECO:0007669"/>
    <property type="project" value="UniProtKB-KW"/>
</dbReference>
<feature type="domain" description="Jacalin-type lectin" evidence="1">
    <location>
        <begin position="179"/>
        <end position="332"/>
    </location>
</feature>